<gene>
    <name evidence="12" type="primary">fluC</name>
    <name evidence="12" type="synonym">crcB</name>
    <name evidence="13" type="ORF">CJ014_20530</name>
</gene>
<dbReference type="NCBIfam" id="TIGR00494">
    <property type="entry name" value="crcB"/>
    <property type="match status" value="1"/>
</dbReference>
<evidence type="ECO:0000256" key="10">
    <source>
        <dbReference type="ARBA" id="ARBA00035120"/>
    </source>
</evidence>
<protein>
    <recommendedName>
        <fullName evidence="12">Fluoride-specific ion channel FluC</fullName>
    </recommendedName>
</protein>
<keyword evidence="12" id="KW-0479">Metal-binding</keyword>
<dbReference type="HAMAP" id="MF_00454">
    <property type="entry name" value="FluC"/>
    <property type="match status" value="1"/>
</dbReference>
<evidence type="ECO:0000256" key="11">
    <source>
        <dbReference type="ARBA" id="ARBA00035585"/>
    </source>
</evidence>
<reference evidence="13 14" key="1">
    <citation type="submission" date="2017-08" db="EMBL/GenBank/DDBJ databases">
        <title>Pleomorphomonas carboxidotrophicus sp. nov., a new mesophilic hydrogenogenic carboxidotroph.</title>
        <authorList>
            <person name="Esquivel-Elizondo S."/>
            <person name="Krajmalnik-Brown R."/>
            <person name="Maldonado J."/>
        </authorList>
    </citation>
    <scope>NUCLEOTIDE SEQUENCE [LARGE SCALE GENOMIC DNA]</scope>
    <source>
        <strain evidence="13 14">SVCO-16</strain>
    </source>
</reference>
<evidence type="ECO:0000256" key="1">
    <source>
        <dbReference type="ARBA" id="ARBA00004651"/>
    </source>
</evidence>
<evidence type="ECO:0000256" key="6">
    <source>
        <dbReference type="ARBA" id="ARBA00023053"/>
    </source>
</evidence>
<dbReference type="PANTHER" id="PTHR28259">
    <property type="entry name" value="FLUORIDE EXPORT PROTEIN 1-RELATED"/>
    <property type="match status" value="1"/>
</dbReference>
<evidence type="ECO:0000256" key="7">
    <source>
        <dbReference type="ARBA" id="ARBA00023065"/>
    </source>
</evidence>
<dbReference type="GO" id="GO:0005886">
    <property type="term" value="C:plasma membrane"/>
    <property type="evidence" value="ECO:0007669"/>
    <property type="project" value="UniProtKB-SubCell"/>
</dbReference>
<keyword evidence="12" id="KW-0813">Transport</keyword>
<dbReference type="EMBL" id="NQVN01000018">
    <property type="protein sequence ID" value="PIO97414.1"/>
    <property type="molecule type" value="Genomic_DNA"/>
</dbReference>
<dbReference type="OrthoDB" id="9806299at2"/>
<comment type="function">
    <text evidence="12">Fluoride-specific ion channel. Important for reducing fluoride concentration in the cell, thus reducing its toxicity.</text>
</comment>
<dbReference type="GO" id="GO:0046872">
    <property type="term" value="F:metal ion binding"/>
    <property type="evidence" value="ECO:0007669"/>
    <property type="project" value="UniProtKB-KW"/>
</dbReference>
<dbReference type="NCBIfam" id="NF010794">
    <property type="entry name" value="PRK14198.1"/>
    <property type="match status" value="1"/>
</dbReference>
<evidence type="ECO:0000256" key="8">
    <source>
        <dbReference type="ARBA" id="ARBA00023136"/>
    </source>
</evidence>
<dbReference type="AlphaFoldDB" id="A0A2G9WRX2"/>
<keyword evidence="4 12" id="KW-0812">Transmembrane</keyword>
<dbReference type="RefSeq" id="WP_100082371.1">
    <property type="nucleotide sequence ID" value="NZ_NQVN01000018.1"/>
</dbReference>
<proteinExistence type="inferred from homology"/>
<comment type="catalytic activity">
    <reaction evidence="11">
        <text>fluoride(in) = fluoride(out)</text>
        <dbReference type="Rhea" id="RHEA:76159"/>
        <dbReference type="ChEBI" id="CHEBI:17051"/>
    </reaction>
    <physiologicalReaction direction="left-to-right" evidence="11">
        <dbReference type="Rhea" id="RHEA:76160"/>
    </physiologicalReaction>
</comment>
<accession>A0A2G9WRX2</accession>
<sequence length="132" mass="13538">MGYLGYLLVFIGAGVGGALRHGVNLGAARLIGTGLPYGTLAVNVVGSFVMGVLTEYWAQKSGLPQPLRLFLTTGVLGGFTTFSTFSLDTAVLWERGEGATAFAYAAASVVLSIGALFAGLALVRLLAVPAEI</sequence>
<evidence type="ECO:0000313" key="13">
    <source>
        <dbReference type="EMBL" id="PIO97414.1"/>
    </source>
</evidence>
<keyword evidence="5 12" id="KW-1133">Transmembrane helix</keyword>
<keyword evidence="6 12" id="KW-0915">Sodium</keyword>
<keyword evidence="8 12" id="KW-0472">Membrane</keyword>
<comment type="caution">
    <text evidence="13">The sequence shown here is derived from an EMBL/GenBank/DDBJ whole genome shotgun (WGS) entry which is preliminary data.</text>
</comment>
<dbReference type="GO" id="GO:0140114">
    <property type="term" value="P:cellular detoxification of fluoride"/>
    <property type="evidence" value="ECO:0007669"/>
    <property type="project" value="UniProtKB-UniRule"/>
</dbReference>
<keyword evidence="9 12" id="KW-0407">Ion channel</keyword>
<keyword evidence="2 12" id="KW-1003">Cell membrane</keyword>
<dbReference type="Pfam" id="PF02537">
    <property type="entry name" value="CRCB"/>
    <property type="match status" value="1"/>
</dbReference>
<dbReference type="Proteomes" id="UP000231070">
    <property type="component" value="Unassembled WGS sequence"/>
</dbReference>
<feature type="transmembrane region" description="Helical" evidence="12">
    <location>
        <begin position="69"/>
        <end position="87"/>
    </location>
</feature>
<keyword evidence="14" id="KW-1185">Reference proteome</keyword>
<dbReference type="GO" id="GO:0062054">
    <property type="term" value="F:fluoride channel activity"/>
    <property type="evidence" value="ECO:0007669"/>
    <property type="project" value="UniProtKB-UniRule"/>
</dbReference>
<dbReference type="PANTHER" id="PTHR28259:SF1">
    <property type="entry name" value="FLUORIDE EXPORT PROTEIN 1-RELATED"/>
    <property type="match status" value="1"/>
</dbReference>
<evidence type="ECO:0000256" key="3">
    <source>
        <dbReference type="ARBA" id="ARBA00022519"/>
    </source>
</evidence>
<evidence type="ECO:0000256" key="4">
    <source>
        <dbReference type="ARBA" id="ARBA00022692"/>
    </source>
</evidence>
<dbReference type="NCBIfam" id="NF010791">
    <property type="entry name" value="PRK14195.1"/>
    <property type="match status" value="1"/>
</dbReference>
<comment type="subcellular location">
    <subcellularLocation>
        <location evidence="1 12">Cell membrane</location>
        <topology evidence="1 12">Multi-pass membrane protein</topology>
    </subcellularLocation>
</comment>
<keyword evidence="3" id="KW-0997">Cell inner membrane</keyword>
<evidence type="ECO:0000313" key="14">
    <source>
        <dbReference type="Proteomes" id="UP000231070"/>
    </source>
</evidence>
<keyword evidence="7 12" id="KW-0406">Ion transport</keyword>
<feature type="binding site" evidence="12">
    <location>
        <position position="80"/>
    </location>
    <ligand>
        <name>Na(+)</name>
        <dbReference type="ChEBI" id="CHEBI:29101"/>
        <note>structural</note>
    </ligand>
</feature>
<dbReference type="InterPro" id="IPR003691">
    <property type="entry name" value="FluC"/>
</dbReference>
<feature type="binding site" evidence="12">
    <location>
        <position position="77"/>
    </location>
    <ligand>
        <name>Na(+)</name>
        <dbReference type="ChEBI" id="CHEBI:29101"/>
        <note>structural</note>
    </ligand>
</feature>
<name>A0A2G9WRX2_9HYPH</name>
<evidence type="ECO:0000256" key="5">
    <source>
        <dbReference type="ARBA" id="ARBA00022989"/>
    </source>
</evidence>
<feature type="transmembrane region" description="Helical" evidence="12">
    <location>
        <begin position="102"/>
        <end position="127"/>
    </location>
</feature>
<feature type="transmembrane region" description="Helical" evidence="12">
    <location>
        <begin position="36"/>
        <end position="57"/>
    </location>
</feature>
<organism evidence="13 14">
    <name type="scientific">Pleomorphomonas carboxyditropha</name>
    <dbReference type="NCBI Taxonomy" id="2023338"/>
    <lineage>
        <taxon>Bacteria</taxon>
        <taxon>Pseudomonadati</taxon>
        <taxon>Pseudomonadota</taxon>
        <taxon>Alphaproteobacteria</taxon>
        <taxon>Hyphomicrobiales</taxon>
        <taxon>Pleomorphomonadaceae</taxon>
        <taxon>Pleomorphomonas</taxon>
    </lineage>
</organism>
<comment type="similarity">
    <text evidence="10 12">Belongs to the fluoride channel Fluc/FEX (TC 1.A.43) family.</text>
</comment>
<evidence type="ECO:0000256" key="9">
    <source>
        <dbReference type="ARBA" id="ARBA00023303"/>
    </source>
</evidence>
<comment type="activity regulation">
    <text evidence="12">Na(+) is not transported, but it plays an essential structural role and its presence is essential for fluoride channel function.</text>
</comment>
<evidence type="ECO:0000256" key="12">
    <source>
        <dbReference type="HAMAP-Rule" id="MF_00454"/>
    </source>
</evidence>
<evidence type="ECO:0000256" key="2">
    <source>
        <dbReference type="ARBA" id="ARBA00022475"/>
    </source>
</evidence>